<evidence type="ECO:0000313" key="2">
    <source>
        <dbReference type="Proteomes" id="UP001175097"/>
    </source>
</evidence>
<comment type="caution">
    <text evidence="1">The sequence shown here is derived from an EMBL/GenBank/DDBJ whole genome shotgun (WGS) entry which is preliminary data.</text>
</comment>
<protein>
    <recommendedName>
        <fullName evidence="3">C2H2-type domain-containing protein</fullName>
    </recommendedName>
</protein>
<evidence type="ECO:0008006" key="3">
    <source>
        <dbReference type="Google" id="ProtNLM"/>
    </source>
</evidence>
<evidence type="ECO:0000313" key="1">
    <source>
        <dbReference type="EMBL" id="MDN4609158.1"/>
    </source>
</evidence>
<dbReference type="EMBL" id="JAROCC010000020">
    <property type="protein sequence ID" value="MDN4609158.1"/>
    <property type="molecule type" value="Genomic_DNA"/>
</dbReference>
<sequence length="78" mass="8531">MIQHPQIGQAYAHDEPKVFDRCVSCDAEIHEGADYIEHAGLPHCNAECLIDQMIDEGHAEVKVAGDDTVRVVRGCSGE</sequence>
<proteinExistence type="predicted"/>
<organism evidence="1 2">
    <name type="scientific">Sporosarcina highlanderae</name>
    <dbReference type="NCBI Taxonomy" id="3035916"/>
    <lineage>
        <taxon>Bacteria</taxon>
        <taxon>Bacillati</taxon>
        <taxon>Bacillota</taxon>
        <taxon>Bacilli</taxon>
        <taxon>Bacillales</taxon>
        <taxon>Caryophanaceae</taxon>
        <taxon>Sporosarcina</taxon>
    </lineage>
</organism>
<dbReference type="RefSeq" id="WP_301245768.1">
    <property type="nucleotide sequence ID" value="NZ_JAROCC010000020.1"/>
</dbReference>
<gene>
    <name evidence="1" type="ORF">P5G49_16975</name>
</gene>
<keyword evidence="2" id="KW-1185">Reference proteome</keyword>
<accession>A0ABT8JVF1</accession>
<reference evidence="1" key="1">
    <citation type="submission" date="2023-03" db="EMBL/GenBank/DDBJ databases">
        <title>MT1 and MT2 Draft Genomes of Novel Species.</title>
        <authorList>
            <person name="Venkateswaran K."/>
        </authorList>
    </citation>
    <scope>NUCLEOTIDE SEQUENCE</scope>
    <source>
        <strain evidence="1">F6_3S_P_2</strain>
    </source>
</reference>
<name>A0ABT8JVF1_9BACL</name>
<dbReference type="Proteomes" id="UP001175097">
    <property type="component" value="Unassembled WGS sequence"/>
</dbReference>